<dbReference type="GO" id="GO:0005524">
    <property type="term" value="F:ATP binding"/>
    <property type="evidence" value="ECO:0007669"/>
    <property type="project" value="UniProtKB-KW"/>
</dbReference>
<comment type="subcellular location">
    <subcellularLocation>
        <location evidence="2">Cell membrane</location>
        <topology evidence="2">Multi-pass membrane protein</topology>
    </subcellularLocation>
</comment>
<keyword evidence="7 18" id="KW-0812">Transmembrane</keyword>
<dbReference type="InterPro" id="IPR000014">
    <property type="entry name" value="PAS"/>
</dbReference>
<feature type="modified residue" description="4-aspartylphosphate" evidence="17">
    <location>
        <position position="1001"/>
    </location>
</feature>
<evidence type="ECO:0000259" key="19">
    <source>
        <dbReference type="PROSITE" id="PS50109"/>
    </source>
</evidence>
<dbReference type="PANTHER" id="PTHR45339:SF1">
    <property type="entry name" value="HYBRID SIGNAL TRANSDUCTION HISTIDINE KINASE J"/>
    <property type="match status" value="1"/>
</dbReference>
<evidence type="ECO:0000313" key="25">
    <source>
        <dbReference type="Proteomes" id="UP000253606"/>
    </source>
</evidence>
<dbReference type="SMART" id="SM00388">
    <property type="entry name" value="HisKA"/>
    <property type="match status" value="1"/>
</dbReference>
<dbReference type="InterPro" id="IPR036641">
    <property type="entry name" value="HPT_dom_sf"/>
</dbReference>
<feature type="domain" description="Response regulatory" evidence="20">
    <location>
        <begin position="948"/>
        <end position="1069"/>
    </location>
</feature>
<dbReference type="PROSITE" id="PS50112">
    <property type="entry name" value="PAS"/>
    <property type="match status" value="2"/>
</dbReference>
<evidence type="ECO:0000256" key="2">
    <source>
        <dbReference type="ARBA" id="ARBA00004651"/>
    </source>
</evidence>
<dbReference type="Proteomes" id="UP000253606">
    <property type="component" value="Chromosome"/>
</dbReference>
<evidence type="ECO:0000256" key="8">
    <source>
        <dbReference type="ARBA" id="ARBA00022741"/>
    </source>
</evidence>
<dbReference type="InterPro" id="IPR003594">
    <property type="entry name" value="HATPase_dom"/>
</dbReference>
<dbReference type="FunFam" id="3.30.565.10:FF:000010">
    <property type="entry name" value="Sensor histidine kinase RcsC"/>
    <property type="match status" value="1"/>
</dbReference>
<dbReference type="FunFam" id="1.10.287.130:FF:000002">
    <property type="entry name" value="Two-component osmosensing histidine kinase"/>
    <property type="match status" value="1"/>
</dbReference>
<dbReference type="SUPFAM" id="SSF55785">
    <property type="entry name" value="PYP-like sensor domain (PAS domain)"/>
    <property type="match status" value="2"/>
</dbReference>
<dbReference type="CDD" id="cd00088">
    <property type="entry name" value="HPT"/>
    <property type="match status" value="1"/>
</dbReference>
<evidence type="ECO:0000313" key="24">
    <source>
        <dbReference type="EMBL" id="AXC14565.1"/>
    </source>
</evidence>
<dbReference type="SUPFAM" id="SSF47226">
    <property type="entry name" value="Histidine-containing phosphotransfer domain, HPT domain"/>
    <property type="match status" value="1"/>
</dbReference>
<evidence type="ECO:0000259" key="22">
    <source>
        <dbReference type="PROSITE" id="PS50113"/>
    </source>
</evidence>
<dbReference type="CDD" id="cd16922">
    <property type="entry name" value="HATPase_EvgS-ArcB-TorS-like"/>
    <property type="match status" value="1"/>
</dbReference>
<dbReference type="SUPFAM" id="SSF55781">
    <property type="entry name" value="GAF domain-like"/>
    <property type="match status" value="1"/>
</dbReference>
<keyword evidence="4" id="KW-1003">Cell membrane</keyword>
<evidence type="ECO:0000259" key="21">
    <source>
        <dbReference type="PROSITE" id="PS50112"/>
    </source>
</evidence>
<dbReference type="GO" id="GO:0005886">
    <property type="term" value="C:plasma membrane"/>
    <property type="evidence" value="ECO:0007669"/>
    <property type="project" value="UniProtKB-SubCell"/>
</dbReference>
<feature type="domain" description="HPt" evidence="23">
    <location>
        <begin position="1256"/>
        <end position="1352"/>
    </location>
</feature>
<dbReference type="Gene3D" id="1.20.120.160">
    <property type="entry name" value="HPT domain"/>
    <property type="match status" value="1"/>
</dbReference>
<reference evidence="24 25" key="1">
    <citation type="journal article" date="2018" name="Front. Microbiol.">
        <title>Hydrolytic Capabilities as a Key to Environmental Success: Chitinolytic and Cellulolytic Acidobacteria From Acidic Sub-arctic Soils and Boreal Peatlands.</title>
        <authorList>
            <person name="Belova S.E."/>
            <person name="Ravin N.V."/>
            <person name="Pankratov T.A."/>
            <person name="Rakitin A.L."/>
            <person name="Ivanova A.A."/>
            <person name="Beletsky A.V."/>
            <person name="Mardanov A.V."/>
            <person name="Sinninghe Damste J.S."/>
            <person name="Dedysh S.N."/>
        </authorList>
    </citation>
    <scope>NUCLEOTIDE SEQUENCE [LARGE SCALE GENOMIC DNA]</scope>
    <source>
        <strain evidence="24 25">SBC82</strain>
    </source>
</reference>
<dbReference type="InterPro" id="IPR011006">
    <property type="entry name" value="CheY-like_superfamily"/>
</dbReference>
<dbReference type="Pfam" id="PF01627">
    <property type="entry name" value="Hpt"/>
    <property type="match status" value="1"/>
</dbReference>
<name>A0A2Z5G7B9_9BACT</name>
<evidence type="ECO:0000256" key="4">
    <source>
        <dbReference type="ARBA" id="ARBA00022475"/>
    </source>
</evidence>
<dbReference type="Gene3D" id="3.30.450.20">
    <property type="entry name" value="PAS domain"/>
    <property type="match status" value="2"/>
</dbReference>
<dbReference type="CDD" id="cd00130">
    <property type="entry name" value="PAS"/>
    <property type="match status" value="2"/>
</dbReference>
<dbReference type="InterPro" id="IPR001789">
    <property type="entry name" value="Sig_transdc_resp-reg_receiver"/>
</dbReference>
<feature type="domain" description="Histidine kinase" evidence="19">
    <location>
        <begin position="710"/>
        <end position="931"/>
    </location>
</feature>
<dbReference type="PROSITE" id="PS50110">
    <property type="entry name" value="RESPONSE_REGULATORY"/>
    <property type="match status" value="2"/>
</dbReference>
<dbReference type="InterPro" id="IPR005467">
    <property type="entry name" value="His_kinase_dom"/>
</dbReference>
<dbReference type="CDD" id="cd17546">
    <property type="entry name" value="REC_hyHK_CKI1_RcsC-like"/>
    <property type="match status" value="2"/>
</dbReference>
<dbReference type="SUPFAM" id="SSF52172">
    <property type="entry name" value="CheY-like"/>
    <property type="match status" value="2"/>
</dbReference>
<accession>A0A2Z5G7B9</accession>
<dbReference type="Gene3D" id="3.40.50.2300">
    <property type="match status" value="2"/>
</dbReference>
<evidence type="ECO:0000259" key="23">
    <source>
        <dbReference type="PROSITE" id="PS50894"/>
    </source>
</evidence>
<feature type="domain" description="PAC" evidence="22">
    <location>
        <begin position="515"/>
        <end position="572"/>
    </location>
</feature>
<feature type="modified residue" description="4-aspartylphosphate" evidence="17">
    <location>
        <position position="1148"/>
    </location>
</feature>
<keyword evidence="10" id="KW-0067">ATP-binding</keyword>
<dbReference type="InterPro" id="IPR036890">
    <property type="entry name" value="HATPase_C_sf"/>
</dbReference>
<dbReference type="InterPro" id="IPR008207">
    <property type="entry name" value="Sig_transdc_His_kin_Hpt_dom"/>
</dbReference>
<dbReference type="GO" id="GO:0000155">
    <property type="term" value="F:phosphorelay sensor kinase activity"/>
    <property type="evidence" value="ECO:0007669"/>
    <property type="project" value="InterPro"/>
</dbReference>
<feature type="modified residue" description="Phosphohistidine" evidence="16">
    <location>
        <position position="1295"/>
    </location>
</feature>
<dbReference type="Pfam" id="PF00072">
    <property type="entry name" value="Response_reg"/>
    <property type="match status" value="2"/>
</dbReference>
<protein>
    <recommendedName>
        <fullName evidence="15">Sensory/regulatory protein RpfC</fullName>
        <ecNumber evidence="3">2.7.13.3</ecNumber>
    </recommendedName>
</protein>
<feature type="transmembrane region" description="Helical" evidence="18">
    <location>
        <begin position="12"/>
        <end position="30"/>
    </location>
</feature>
<dbReference type="Pfam" id="PF02518">
    <property type="entry name" value="HATPase_c"/>
    <property type="match status" value="1"/>
</dbReference>
<evidence type="ECO:0000256" key="18">
    <source>
        <dbReference type="SAM" id="Phobius"/>
    </source>
</evidence>
<dbReference type="SMART" id="SM00448">
    <property type="entry name" value="REC"/>
    <property type="match status" value="2"/>
</dbReference>
<feature type="transmembrane region" description="Helical" evidence="18">
    <location>
        <begin position="187"/>
        <end position="208"/>
    </location>
</feature>
<dbReference type="InterPro" id="IPR036097">
    <property type="entry name" value="HisK_dim/P_sf"/>
</dbReference>
<keyword evidence="9 24" id="KW-0418">Kinase</keyword>
<evidence type="ECO:0000256" key="3">
    <source>
        <dbReference type="ARBA" id="ARBA00012438"/>
    </source>
</evidence>
<dbReference type="Gene3D" id="6.10.340.10">
    <property type="match status" value="1"/>
</dbReference>
<evidence type="ECO:0000256" key="1">
    <source>
        <dbReference type="ARBA" id="ARBA00000085"/>
    </source>
</evidence>
<dbReference type="NCBIfam" id="TIGR00229">
    <property type="entry name" value="sensory_box"/>
    <property type="match status" value="2"/>
</dbReference>
<dbReference type="PROSITE" id="PS50113">
    <property type="entry name" value="PAC"/>
    <property type="match status" value="1"/>
</dbReference>
<organism evidence="24 25">
    <name type="scientific">Acidisarcina polymorpha</name>
    <dbReference type="NCBI Taxonomy" id="2211140"/>
    <lineage>
        <taxon>Bacteria</taxon>
        <taxon>Pseudomonadati</taxon>
        <taxon>Acidobacteriota</taxon>
        <taxon>Terriglobia</taxon>
        <taxon>Terriglobales</taxon>
        <taxon>Acidobacteriaceae</taxon>
        <taxon>Acidisarcina</taxon>
    </lineage>
</organism>
<dbReference type="InterPro" id="IPR000700">
    <property type="entry name" value="PAS-assoc_C"/>
</dbReference>
<dbReference type="Pfam" id="PF13185">
    <property type="entry name" value="GAF_2"/>
    <property type="match status" value="1"/>
</dbReference>
<feature type="domain" description="PAS" evidence="21">
    <location>
        <begin position="442"/>
        <end position="499"/>
    </location>
</feature>
<dbReference type="InterPro" id="IPR035965">
    <property type="entry name" value="PAS-like_dom_sf"/>
</dbReference>
<dbReference type="RefSeq" id="WP_114209320.1">
    <property type="nucleotide sequence ID" value="NZ_CP030840.1"/>
</dbReference>
<dbReference type="EMBL" id="CP030840">
    <property type="protein sequence ID" value="AXC14565.1"/>
    <property type="molecule type" value="Genomic_DNA"/>
</dbReference>
<dbReference type="Gene3D" id="3.30.450.40">
    <property type="match status" value="1"/>
</dbReference>
<dbReference type="OrthoDB" id="9804263at2"/>
<dbReference type="PROSITE" id="PS50109">
    <property type="entry name" value="HIS_KIN"/>
    <property type="match status" value="1"/>
</dbReference>
<dbReference type="Pfam" id="PF13426">
    <property type="entry name" value="PAS_9"/>
    <property type="match status" value="2"/>
</dbReference>
<dbReference type="PANTHER" id="PTHR45339">
    <property type="entry name" value="HYBRID SIGNAL TRANSDUCTION HISTIDINE KINASE J"/>
    <property type="match status" value="1"/>
</dbReference>
<evidence type="ECO:0000256" key="14">
    <source>
        <dbReference type="ARBA" id="ARBA00064003"/>
    </source>
</evidence>
<evidence type="ECO:0000256" key="10">
    <source>
        <dbReference type="ARBA" id="ARBA00022840"/>
    </source>
</evidence>
<dbReference type="PRINTS" id="PR00344">
    <property type="entry name" value="BCTRLSENSOR"/>
</dbReference>
<evidence type="ECO:0000256" key="17">
    <source>
        <dbReference type="PROSITE-ProRule" id="PRU00169"/>
    </source>
</evidence>
<evidence type="ECO:0000256" key="15">
    <source>
        <dbReference type="ARBA" id="ARBA00068150"/>
    </source>
</evidence>
<dbReference type="InterPro" id="IPR003661">
    <property type="entry name" value="HisK_dim/P_dom"/>
</dbReference>
<keyword evidence="5 17" id="KW-0597">Phosphoprotein</keyword>
<dbReference type="InterPro" id="IPR004358">
    <property type="entry name" value="Sig_transdc_His_kin-like_C"/>
</dbReference>
<gene>
    <name evidence="24" type="ORF">ACPOL_5315</name>
</gene>
<dbReference type="SUPFAM" id="SSF47384">
    <property type="entry name" value="Homodimeric domain of signal transducing histidine kinase"/>
    <property type="match status" value="1"/>
</dbReference>
<dbReference type="CDD" id="cd00082">
    <property type="entry name" value="HisKA"/>
    <property type="match status" value="1"/>
</dbReference>
<dbReference type="InterPro" id="IPR003018">
    <property type="entry name" value="GAF"/>
</dbReference>
<dbReference type="SMART" id="SM00387">
    <property type="entry name" value="HATPase_c"/>
    <property type="match status" value="1"/>
</dbReference>
<evidence type="ECO:0000259" key="20">
    <source>
        <dbReference type="PROSITE" id="PS50110"/>
    </source>
</evidence>
<dbReference type="PROSITE" id="PS50894">
    <property type="entry name" value="HPT"/>
    <property type="match status" value="1"/>
</dbReference>
<keyword evidence="8" id="KW-0547">Nucleotide-binding</keyword>
<sequence length="1442" mass="156561">MLARLRIRGRLLIALLPLVAMVIAAVAYSSTEMQRADSWYTSLLGKDVKALRSLTVARSLNNRYGQLLYEEIVTADLGSVREIDANAETVAADFRIAISQAMSNSPDRTPSIDVIASIFSQALSSSRQVRAASLAGDKGRAAELMRGSVDPKLDRVRQELAGLVDRIDESIDQRSDALTDRMHRTILITWVVIGLALLASFSFALHIIQHEVVDLLESFRVRILDVAEERCDHLIPNLDRPDEIGEMSRALHTLQSSARERHIQGWVKAEVAATTGQLQSSESFEAFAATLLSRISKSIELLYGAFYLADEAHTRFTLTGGFAIDAKDSAKSFSLGEGLVGQAAAERRPLEITATADNRIEILAGTSTVIPQHLIFVPVITHGDVTAVLELAPVNALSSRQKALLDALLPTVGLNTEILIGVIGTRKLLEQTQIQAATVAAAEERSRLILGSVSEGICGINTRGELTFINPAGAAMLGYEPEELSGKQMHALVHYAHPDGSAFPFEDCAMHQTTIDGKTRVVSDEVLWRKDGSTFPVEYTATPISRNGAVVGCVVAYRDITSRRAAEKRLEFTQYAVDNAADGVFWINPAGGGLEYANDAACRTLGFKREELLGMTIRDINPDVTDERLANLLENLRHTHSTTWESVHHTKDDRSFDVEITVYLAEYMDRQMLVTNVKDITERKQAEAEIREAKEIAEAATKTKSDFLANMSHEIRTPMNAIIGLTYLALKTDLSKKQADYLTKIKSAAQALLGIINDILDFSKIEAGKMDMETTDFKLETVLDNLSSIVSQKAQEKNLEFLISAPHDLPPNLVGDPLRLGQILINLVNNAVKFTEAGEVVVSVGLEEQEAERVKLKFSVRDSGIGMTPEQSSRLFQAFSQADTSTTRKYGGTGLGLSISKRLVELMGGNIWAESEAGVGSTFHFTAWFGVGLAVERKRFIPSLAGLRALVVDDNGPAREILTENLKVFALRAQSVGSGEEAIRELADADAKDPYQLVLMDWHMPGMDGVETSRIIKRGNRLQHIPRIAMVTAFGRDDIRAQAEEIGVDNYLLKPVSPSLLYDSLMDMFSVAVDGEEQAIAAKAALPSEDASGVRILLVEDNEMNQQIATELLESAGAKVTIANQGAEAVRILTKGGSPPPFDVVFMDLQMPVMDGITATKLIRAEAGLQKLPIIAMTAHALVEERQRCVDAGMNDHVSKPIDPDVLFATLARWTKPLHGKSAPGAETSNAPADGLLVPDIQDVDASGGLKRVAGNKRLYRDLLAQFAEKQGNAADQIIQALETGDRQSAERIAHTVKGVAGNLGILKAQAAAAELEKSLRDNQTPTPAKLKEFASLLQLQTESIKKALGRTEPTKPAAAVIQAFDPVAVNAAIVRLTELLESSDADAEEAFAALQGALAGQAEEAELEPIGAAIREFDFDAALARLSRISAKYASIHQVAQ</sequence>
<comment type="catalytic activity">
    <reaction evidence="1">
        <text>ATP + protein L-histidine = ADP + protein N-phospho-L-histidine.</text>
        <dbReference type="EC" id="2.7.13.3"/>
    </reaction>
</comment>
<dbReference type="EC" id="2.7.13.3" evidence="3"/>
<evidence type="ECO:0000256" key="5">
    <source>
        <dbReference type="ARBA" id="ARBA00022553"/>
    </source>
</evidence>
<dbReference type="SUPFAM" id="SSF55874">
    <property type="entry name" value="ATPase domain of HSP90 chaperone/DNA topoisomerase II/histidine kinase"/>
    <property type="match status" value="1"/>
</dbReference>
<dbReference type="Gene3D" id="1.10.287.130">
    <property type="match status" value="1"/>
</dbReference>
<dbReference type="Pfam" id="PF00512">
    <property type="entry name" value="HisKA"/>
    <property type="match status" value="1"/>
</dbReference>
<keyword evidence="12" id="KW-0902">Two-component regulatory system</keyword>
<evidence type="ECO:0000256" key="9">
    <source>
        <dbReference type="ARBA" id="ARBA00022777"/>
    </source>
</evidence>
<dbReference type="Gene3D" id="3.30.565.10">
    <property type="entry name" value="Histidine kinase-like ATPase, C-terminal domain"/>
    <property type="match status" value="1"/>
</dbReference>
<proteinExistence type="predicted"/>
<comment type="subunit">
    <text evidence="14">At low DSF concentrations, interacts with RpfF.</text>
</comment>
<keyword evidence="25" id="KW-1185">Reference proteome</keyword>
<keyword evidence="6" id="KW-0808">Transferase</keyword>
<feature type="domain" description="PAS" evidence="21">
    <location>
        <begin position="569"/>
        <end position="639"/>
    </location>
</feature>
<keyword evidence="13 18" id="KW-0472">Membrane</keyword>
<evidence type="ECO:0000256" key="6">
    <source>
        <dbReference type="ARBA" id="ARBA00022679"/>
    </source>
</evidence>
<evidence type="ECO:0000256" key="12">
    <source>
        <dbReference type="ARBA" id="ARBA00023012"/>
    </source>
</evidence>
<dbReference type="KEGG" id="abas:ACPOL_5315"/>
<evidence type="ECO:0000256" key="7">
    <source>
        <dbReference type="ARBA" id="ARBA00022692"/>
    </source>
</evidence>
<keyword evidence="11 18" id="KW-1133">Transmembrane helix</keyword>
<dbReference type="SMART" id="SM00091">
    <property type="entry name" value="PAS"/>
    <property type="match status" value="2"/>
</dbReference>
<evidence type="ECO:0000256" key="11">
    <source>
        <dbReference type="ARBA" id="ARBA00022989"/>
    </source>
</evidence>
<feature type="domain" description="Response regulatory" evidence="20">
    <location>
        <begin position="1095"/>
        <end position="1215"/>
    </location>
</feature>
<dbReference type="InterPro" id="IPR029016">
    <property type="entry name" value="GAF-like_dom_sf"/>
</dbReference>
<evidence type="ECO:0000256" key="16">
    <source>
        <dbReference type="PROSITE-ProRule" id="PRU00110"/>
    </source>
</evidence>
<evidence type="ECO:0000256" key="13">
    <source>
        <dbReference type="ARBA" id="ARBA00023136"/>
    </source>
</evidence>